<dbReference type="GO" id="GO:0000105">
    <property type="term" value="P:L-histidine biosynthetic process"/>
    <property type="evidence" value="ECO:0007669"/>
    <property type="project" value="TreeGrafter"/>
</dbReference>
<keyword evidence="5 8" id="KW-0479">Metal-binding</keyword>
<dbReference type="Gene3D" id="3.40.190.80">
    <property type="match status" value="1"/>
</dbReference>
<feature type="binding site" evidence="8">
    <location>
        <position position="225"/>
    </location>
    <ligand>
        <name>Mg(2+)</name>
        <dbReference type="ChEBI" id="CHEBI:18420"/>
        <label>1</label>
        <note>catalytic</note>
    </ligand>
</feature>
<dbReference type="GO" id="GO:0052834">
    <property type="term" value="F:inositol monophosphate phosphatase activity"/>
    <property type="evidence" value="ECO:0007669"/>
    <property type="project" value="UniProtKB-EC"/>
</dbReference>
<comment type="similarity">
    <text evidence="3">Belongs to the inositol monophosphatase superfamily.</text>
</comment>
<evidence type="ECO:0000256" key="4">
    <source>
        <dbReference type="ARBA" id="ARBA00013106"/>
    </source>
</evidence>
<evidence type="ECO:0000256" key="8">
    <source>
        <dbReference type="PIRSR" id="PIRSR600760-2"/>
    </source>
</evidence>
<dbReference type="RefSeq" id="WP_184789410.1">
    <property type="nucleotide sequence ID" value="NZ_BONT01000030.1"/>
</dbReference>
<dbReference type="PROSITE" id="PS00630">
    <property type="entry name" value="IMP_2"/>
    <property type="match status" value="1"/>
</dbReference>
<evidence type="ECO:0000313" key="9">
    <source>
        <dbReference type="EMBL" id="MBB6036576.1"/>
    </source>
</evidence>
<reference evidence="9 10" key="1">
    <citation type="submission" date="2020-08" db="EMBL/GenBank/DDBJ databases">
        <title>Genomic Encyclopedia of Type Strains, Phase IV (KMG-IV): sequencing the most valuable type-strain genomes for metagenomic binning, comparative biology and taxonomic classification.</title>
        <authorList>
            <person name="Goeker M."/>
        </authorList>
    </citation>
    <scope>NUCLEOTIDE SEQUENCE [LARGE SCALE GENOMIC DNA]</scope>
    <source>
        <strain evidence="9 10">YIM 65646</strain>
    </source>
</reference>
<comment type="caution">
    <text evidence="9">The sequence shown here is derived from an EMBL/GenBank/DDBJ whole genome shotgun (WGS) entry which is preliminary data.</text>
</comment>
<protein>
    <recommendedName>
        <fullName evidence="4">inositol-phosphate phosphatase</fullName>
        <ecNumber evidence="4">3.1.3.25</ecNumber>
    </recommendedName>
</protein>
<dbReference type="PRINTS" id="PR00377">
    <property type="entry name" value="IMPHPHTASES"/>
</dbReference>
<dbReference type="SUPFAM" id="SSF56655">
    <property type="entry name" value="Carbohydrate phosphatase"/>
    <property type="match status" value="1"/>
</dbReference>
<comment type="catalytic activity">
    <reaction evidence="1">
        <text>a myo-inositol phosphate + H2O = myo-inositol + phosphate</text>
        <dbReference type="Rhea" id="RHEA:24056"/>
        <dbReference type="ChEBI" id="CHEBI:15377"/>
        <dbReference type="ChEBI" id="CHEBI:17268"/>
        <dbReference type="ChEBI" id="CHEBI:43474"/>
        <dbReference type="ChEBI" id="CHEBI:84139"/>
        <dbReference type="EC" id="3.1.3.25"/>
    </reaction>
</comment>
<evidence type="ECO:0000256" key="1">
    <source>
        <dbReference type="ARBA" id="ARBA00001033"/>
    </source>
</evidence>
<comment type="cofactor">
    <cofactor evidence="2 8">
        <name>Mg(2+)</name>
        <dbReference type="ChEBI" id="CHEBI:18420"/>
    </cofactor>
</comment>
<dbReference type="GO" id="GO:0046854">
    <property type="term" value="P:phosphatidylinositol phosphate biosynthetic process"/>
    <property type="evidence" value="ECO:0007669"/>
    <property type="project" value="InterPro"/>
</dbReference>
<keyword evidence="6 9" id="KW-0378">Hydrolase</keyword>
<evidence type="ECO:0000313" key="10">
    <source>
        <dbReference type="Proteomes" id="UP000548476"/>
    </source>
</evidence>
<dbReference type="EC" id="3.1.3.25" evidence="4"/>
<dbReference type="EMBL" id="JACHGT010000009">
    <property type="protein sequence ID" value="MBB6036576.1"/>
    <property type="molecule type" value="Genomic_DNA"/>
</dbReference>
<name>A0A841FK84_9ACTN</name>
<feature type="binding site" evidence="8">
    <location>
        <position position="84"/>
    </location>
    <ligand>
        <name>Mg(2+)</name>
        <dbReference type="ChEBI" id="CHEBI:18420"/>
        <label>1</label>
        <note>catalytic</note>
    </ligand>
</feature>
<dbReference type="Pfam" id="PF00459">
    <property type="entry name" value="Inositol_P"/>
    <property type="match status" value="1"/>
</dbReference>
<keyword evidence="7 8" id="KW-0460">Magnesium</keyword>
<feature type="binding site" evidence="8">
    <location>
        <position position="87"/>
    </location>
    <ligand>
        <name>Mg(2+)</name>
        <dbReference type="ChEBI" id="CHEBI:18420"/>
        <label>1</label>
        <note>catalytic</note>
    </ligand>
</feature>
<dbReference type="GO" id="GO:0046872">
    <property type="term" value="F:metal ion binding"/>
    <property type="evidence" value="ECO:0007669"/>
    <property type="project" value="UniProtKB-KW"/>
</dbReference>
<dbReference type="InterPro" id="IPR051090">
    <property type="entry name" value="Inositol_monoP_superfamily"/>
</dbReference>
<accession>A0A841FK84</accession>
<sequence length="274" mass="28902">MTYADDLAIARRLADLADPISMRYYDGEDLGTVTKPDGSPVTLADREVERVLRDELASVRPTDLVIGEEFGTDDGPGSRHWIIDPIDGTSHFIGKKDAWSTLIGLQDDGVVTVGLASAPALARRWWAAVGEGAWTAPNGGEAKRLGVTSTATLDKSAIAMWPVAHRVSADRRPVVDALSAAAAVLRPTREEGDSLREATGNVHGGLMVAEGLLDAYVLLGGGAWDHAAVVPIVEEAGGRFSDLSGGTRVDLHAGLYSNGHVHDELLRLVTAALG</sequence>
<gene>
    <name evidence="9" type="ORF">HNR73_004447</name>
</gene>
<evidence type="ECO:0000256" key="7">
    <source>
        <dbReference type="ARBA" id="ARBA00022842"/>
    </source>
</evidence>
<evidence type="ECO:0000256" key="5">
    <source>
        <dbReference type="ARBA" id="ARBA00022723"/>
    </source>
</evidence>
<keyword evidence="10" id="KW-1185">Reference proteome</keyword>
<dbReference type="Gene3D" id="3.30.540.10">
    <property type="entry name" value="Fructose-1,6-Bisphosphatase, subunit A, domain 1"/>
    <property type="match status" value="1"/>
</dbReference>
<evidence type="ECO:0000256" key="2">
    <source>
        <dbReference type="ARBA" id="ARBA00001946"/>
    </source>
</evidence>
<dbReference type="InterPro" id="IPR000760">
    <property type="entry name" value="Inositol_monophosphatase-like"/>
</dbReference>
<dbReference type="PANTHER" id="PTHR43200:SF6">
    <property type="entry name" value="3'(2'),5'-BISPHOSPHATE NUCLEOTIDASE"/>
    <property type="match status" value="1"/>
</dbReference>
<feature type="binding site" evidence="8">
    <location>
        <position position="86"/>
    </location>
    <ligand>
        <name>Mg(2+)</name>
        <dbReference type="ChEBI" id="CHEBI:18420"/>
        <label>1</label>
        <note>catalytic</note>
    </ligand>
</feature>
<dbReference type="PANTHER" id="PTHR43200">
    <property type="entry name" value="PHOSPHATASE"/>
    <property type="match status" value="1"/>
</dbReference>
<evidence type="ECO:0000256" key="6">
    <source>
        <dbReference type="ARBA" id="ARBA00022801"/>
    </source>
</evidence>
<organism evidence="9 10">
    <name type="scientific">Phytomonospora endophytica</name>
    <dbReference type="NCBI Taxonomy" id="714109"/>
    <lineage>
        <taxon>Bacteria</taxon>
        <taxon>Bacillati</taxon>
        <taxon>Actinomycetota</taxon>
        <taxon>Actinomycetes</taxon>
        <taxon>Micromonosporales</taxon>
        <taxon>Micromonosporaceae</taxon>
        <taxon>Phytomonospora</taxon>
    </lineage>
</organism>
<feature type="binding site" evidence="8">
    <location>
        <position position="68"/>
    </location>
    <ligand>
        <name>Mg(2+)</name>
        <dbReference type="ChEBI" id="CHEBI:18420"/>
        <label>1</label>
        <note>catalytic</note>
    </ligand>
</feature>
<dbReference type="Proteomes" id="UP000548476">
    <property type="component" value="Unassembled WGS sequence"/>
</dbReference>
<dbReference type="InterPro" id="IPR020550">
    <property type="entry name" value="Inositol_monophosphatase_CS"/>
</dbReference>
<dbReference type="AlphaFoldDB" id="A0A841FK84"/>
<proteinExistence type="inferred from homology"/>
<evidence type="ECO:0000256" key="3">
    <source>
        <dbReference type="ARBA" id="ARBA00009759"/>
    </source>
</evidence>